<dbReference type="AlphaFoldDB" id="A0A175R300"/>
<gene>
    <name evidence="1" type="ORF">NS226_21185</name>
    <name evidence="2" type="ORF">NS365_04710</name>
</gene>
<organism evidence="1 3">
    <name type="scientific">Aureimonas ureilytica</name>
    <dbReference type="NCBI Taxonomy" id="401562"/>
    <lineage>
        <taxon>Bacteria</taxon>
        <taxon>Pseudomonadati</taxon>
        <taxon>Pseudomonadota</taxon>
        <taxon>Alphaproteobacteria</taxon>
        <taxon>Hyphomicrobiales</taxon>
        <taxon>Aurantimonadaceae</taxon>
        <taxon>Aureimonas</taxon>
    </lineage>
</organism>
<sequence>MAERAQDKLFLDDKEIAARLGVRAAMFPSIAQVLEKDGFPRRDPLFEDKRYWPACRSYLDRRQGVRQDDDGALPLNPDGKENWS</sequence>
<dbReference type="PATRIC" id="fig|401562.3.peg.4675"/>
<reference evidence="3 4" key="1">
    <citation type="journal article" date="2016" name="Front. Microbiol.">
        <title>Genomic Resource of Rice Seed Associated Bacteria.</title>
        <authorList>
            <person name="Midha S."/>
            <person name="Bansal K."/>
            <person name="Sharma S."/>
            <person name="Kumar N."/>
            <person name="Patil P.P."/>
            <person name="Chaudhry V."/>
            <person name="Patil P.B."/>
        </authorList>
    </citation>
    <scope>NUCLEOTIDE SEQUENCE [LARGE SCALE GENOMIC DNA]</scope>
    <source>
        <strain evidence="1 3">NS226</strain>
        <strain evidence="2 4">NS365</strain>
    </source>
</reference>
<protein>
    <recommendedName>
        <fullName evidence="5">Winged helix-turn-helix domain-containing protein</fullName>
    </recommendedName>
</protein>
<evidence type="ECO:0000313" key="3">
    <source>
        <dbReference type="Proteomes" id="UP000078272"/>
    </source>
</evidence>
<dbReference type="STRING" id="401562.NS365_04710"/>
<accession>A0A175R300</accession>
<keyword evidence="4" id="KW-1185">Reference proteome</keyword>
<dbReference type="EMBL" id="LDQA01000011">
    <property type="protein sequence ID" value="KTR07358.1"/>
    <property type="molecule type" value="Genomic_DNA"/>
</dbReference>
<dbReference type="RefSeq" id="WP_058599124.1">
    <property type="nucleotide sequence ID" value="NZ_LDPZ01000068.1"/>
</dbReference>
<name>A0A175R300_9HYPH</name>
<evidence type="ECO:0008006" key="5">
    <source>
        <dbReference type="Google" id="ProtNLM"/>
    </source>
</evidence>
<comment type="caution">
    <text evidence="1">The sequence shown here is derived from an EMBL/GenBank/DDBJ whole genome shotgun (WGS) entry which is preliminary data.</text>
</comment>
<dbReference type="Proteomes" id="UP000078529">
    <property type="component" value="Unassembled WGS sequence"/>
</dbReference>
<evidence type="ECO:0000313" key="2">
    <source>
        <dbReference type="EMBL" id="KTR07358.1"/>
    </source>
</evidence>
<dbReference type="Proteomes" id="UP000078272">
    <property type="component" value="Unassembled WGS sequence"/>
</dbReference>
<evidence type="ECO:0000313" key="1">
    <source>
        <dbReference type="EMBL" id="KTQ85103.1"/>
    </source>
</evidence>
<dbReference type="OrthoDB" id="8002233at2"/>
<evidence type="ECO:0000313" key="4">
    <source>
        <dbReference type="Proteomes" id="UP000078529"/>
    </source>
</evidence>
<proteinExistence type="predicted"/>
<dbReference type="EMBL" id="LDPZ01000068">
    <property type="protein sequence ID" value="KTQ85103.1"/>
    <property type="molecule type" value="Genomic_DNA"/>
</dbReference>